<reference evidence="1 2" key="1">
    <citation type="submission" date="2021-06" db="EMBL/GenBank/DDBJ databases">
        <title>Caerostris extrusa draft genome.</title>
        <authorList>
            <person name="Kono N."/>
            <person name="Arakawa K."/>
        </authorList>
    </citation>
    <scope>NUCLEOTIDE SEQUENCE [LARGE SCALE GENOMIC DNA]</scope>
</reference>
<dbReference type="AlphaFoldDB" id="A0AAV4RSM7"/>
<evidence type="ECO:0000313" key="1">
    <source>
        <dbReference type="EMBL" id="GIY24412.1"/>
    </source>
</evidence>
<gene>
    <name evidence="1" type="primary">EYA1_1</name>
    <name evidence="1" type="ORF">CEXT_446781</name>
</gene>
<protein>
    <submittedName>
        <fullName evidence="1">Eyes absent homolog</fullName>
    </submittedName>
</protein>
<comment type="caution">
    <text evidence="1">The sequence shown here is derived from an EMBL/GenBank/DDBJ whole genome shotgun (WGS) entry which is preliminary data.</text>
</comment>
<keyword evidence="2" id="KW-1185">Reference proteome</keyword>
<dbReference type="EMBL" id="BPLR01008406">
    <property type="protein sequence ID" value="GIY24412.1"/>
    <property type="molecule type" value="Genomic_DNA"/>
</dbReference>
<organism evidence="1 2">
    <name type="scientific">Caerostris extrusa</name>
    <name type="common">Bark spider</name>
    <name type="synonym">Caerostris bankana</name>
    <dbReference type="NCBI Taxonomy" id="172846"/>
    <lineage>
        <taxon>Eukaryota</taxon>
        <taxon>Metazoa</taxon>
        <taxon>Ecdysozoa</taxon>
        <taxon>Arthropoda</taxon>
        <taxon>Chelicerata</taxon>
        <taxon>Arachnida</taxon>
        <taxon>Araneae</taxon>
        <taxon>Araneomorphae</taxon>
        <taxon>Entelegynae</taxon>
        <taxon>Araneoidea</taxon>
        <taxon>Araneidae</taxon>
        <taxon>Caerostris</taxon>
    </lineage>
</organism>
<dbReference type="Proteomes" id="UP001054945">
    <property type="component" value="Unassembled WGS sequence"/>
</dbReference>
<proteinExistence type="predicted"/>
<name>A0AAV4RSM7_CAEEX</name>
<accession>A0AAV4RSM7</accession>
<sequence>MGKCGNEAPVKVEHLSAPDASHLDSGYPTTDSLANYTGEIFRLKIQVKEHQPRISQVPIQHPTTADVNLKFNNQLCHILFIFSSMQAYQQFGAQTLHIRCKRHRTYNQASQATAYNVLSQSYGVTGGRGLSHQNSKTNNSSLTQSAYLNPYSTHFPAEMDTVSSKPVHIW</sequence>
<evidence type="ECO:0000313" key="2">
    <source>
        <dbReference type="Proteomes" id="UP001054945"/>
    </source>
</evidence>